<dbReference type="Proteomes" id="UP000257109">
    <property type="component" value="Unassembled WGS sequence"/>
</dbReference>
<dbReference type="AlphaFoldDB" id="A0A371FQL2"/>
<gene>
    <name evidence="1" type="ORF">CR513_38951</name>
</gene>
<dbReference type="STRING" id="157652.A0A371FQL2"/>
<evidence type="ECO:0000313" key="1">
    <source>
        <dbReference type="EMBL" id="RDX80490.1"/>
    </source>
</evidence>
<dbReference type="SUPFAM" id="SSF101386">
    <property type="entry name" value="all-alpha NTP pyrophosphatases"/>
    <property type="match status" value="1"/>
</dbReference>
<dbReference type="Gene3D" id="1.10.287.1080">
    <property type="entry name" value="MazG-like"/>
    <property type="match status" value="1"/>
</dbReference>
<reference evidence="1" key="1">
    <citation type="submission" date="2018-05" db="EMBL/GenBank/DDBJ databases">
        <title>Draft genome of Mucuna pruriens seed.</title>
        <authorList>
            <person name="Nnadi N.E."/>
            <person name="Vos R."/>
            <person name="Hasami M.H."/>
            <person name="Devisetty U.K."/>
            <person name="Aguiy J.C."/>
        </authorList>
    </citation>
    <scope>NUCLEOTIDE SEQUENCE [LARGE SCALE GENOMIC DNA]</scope>
    <source>
        <strain evidence="1">JCA_2017</strain>
    </source>
</reference>
<proteinExistence type="predicted"/>
<name>A0A371FQL2_MUCPR</name>
<dbReference type="EMBL" id="QJKJ01008205">
    <property type="protein sequence ID" value="RDX80490.1"/>
    <property type="molecule type" value="Genomic_DNA"/>
</dbReference>
<sequence>MKRSVRLADVCGLDLGQAALTKLVKNAQKYPLVTNHTPTSTANYQPTINN</sequence>
<accession>A0A371FQL2</accession>
<comment type="caution">
    <text evidence="1">The sequence shown here is derived from an EMBL/GenBank/DDBJ whole genome shotgun (WGS) entry which is preliminary data.</text>
</comment>
<organism evidence="1 2">
    <name type="scientific">Mucuna pruriens</name>
    <name type="common">Velvet bean</name>
    <name type="synonym">Dolichos pruriens</name>
    <dbReference type="NCBI Taxonomy" id="157652"/>
    <lineage>
        <taxon>Eukaryota</taxon>
        <taxon>Viridiplantae</taxon>
        <taxon>Streptophyta</taxon>
        <taxon>Embryophyta</taxon>
        <taxon>Tracheophyta</taxon>
        <taxon>Spermatophyta</taxon>
        <taxon>Magnoliopsida</taxon>
        <taxon>eudicotyledons</taxon>
        <taxon>Gunneridae</taxon>
        <taxon>Pentapetalae</taxon>
        <taxon>rosids</taxon>
        <taxon>fabids</taxon>
        <taxon>Fabales</taxon>
        <taxon>Fabaceae</taxon>
        <taxon>Papilionoideae</taxon>
        <taxon>50 kb inversion clade</taxon>
        <taxon>NPAAA clade</taxon>
        <taxon>indigoferoid/millettioid clade</taxon>
        <taxon>Phaseoleae</taxon>
        <taxon>Mucuna</taxon>
    </lineage>
</organism>
<keyword evidence="2" id="KW-1185">Reference proteome</keyword>
<evidence type="ECO:0000313" key="2">
    <source>
        <dbReference type="Proteomes" id="UP000257109"/>
    </source>
</evidence>
<feature type="non-terminal residue" evidence="1">
    <location>
        <position position="50"/>
    </location>
</feature>
<protein>
    <submittedName>
        <fullName evidence="1">Uncharacterized protein</fullName>
    </submittedName>
</protein>